<accession>A0A0A8YTL8</accession>
<evidence type="ECO:0000313" key="2">
    <source>
        <dbReference type="EMBL" id="JAD25922.1"/>
    </source>
</evidence>
<feature type="region of interest" description="Disordered" evidence="1">
    <location>
        <begin position="1"/>
        <end position="31"/>
    </location>
</feature>
<reference evidence="2" key="1">
    <citation type="submission" date="2014-09" db="EMBL/GenBank/DDBJ databases">
        <authorList>
            <person name="Magalhaes I.L.F."/>
            <person name="Oliveira U."/>
            <person name="Santos F.R."/>
            <person name="Vidigal T.H.D.A."/>
            <person name="Brescovit A.D."/>
            <person name="Santos A.J."/>
        </authorList>
    </citation>
    <scope>NUCLEOTIDE SEQUENCE</scope>
    <source>
        <tissue evidence="2">Shoot tissue taken approximately 20 cm above the soil surface</tissue>
    </source>
</reference>
<protein>
    <submittedName>
        <fullName evidence="2">Uncharacterized protein</fullName>
    </submittedName>
</protein>
<proteinExistence type="predicted"/>
<dbReference type="EMBL" id="GBRH01271973">
    <property type="protein sequence ID" value="JAD25922.1"/>
    <property type="molecule type" value="Transcribed_RNA"/>
</dbReference>
<sequence length="31" mass="3201">MSTSSSSGRTPRASTRGSSTRLCPGSSRVSR</sequence>
<name>A0A0A8YTL8_ARUDO</name>
<evidence type="ECO:0000256" key="1">
    <source>
        <dbReference type="SAM" id="MobiDB-lite"/>
    </source>
</evidence>
<dbReference type="AlphaFoldDB" id="A0A0A8YTL8"/>
<reference evidence="2" key="2">
    <citation type="journal article" date="2015" name="Data Brief">
        <title>Shoot transcriptome of the giant reed, Arundo donax.</title>
        <authorList>
            <person name="Barrero R.A."/>
            <person name="Guerrero F.D."/>
            <person name="Moolhuijzen P."/>
            <person name="Goolsby J.A."/>
            <person name="Tidwell J."/>
            <person name="Bellgard S.E."/>
            <person name="Bellgard M.I."/>
        </authorList>
    </citation>
    <scope>NUCLEOTIDE SEQUENCE</scope>
    <source>
        <tissue evidence="2">Shoot tissue taken approximately 20 cm above the soil surface</tissue>
    </source>
</reference>
<organism evidence="2">
    <name type="scientific">Arundo donax</name>
    <name type="common">Giant reed</name>
    <name type="synonym">Donax arundinaceus</name>
    <dbReference type="NCBI Taxonomy" id="35708"/>
    <lineage>
        <taxon>Eukaryota</taxon>
        <taxon>Viridiplantae</taxon>
        <taxon>Streptophyta</taxon>
        <taxon>Embryophyta</taxon>
        <taxon>Tracheophyta</taxon>
        <taxon>Spermatophyta</taxon>
        <taxon>Magnoliopsida</taxon>
        <taxon>Liliopsida</taxon>
        <taxon>Poales</taxon>
        <taxon>Poaceae</taxon>
        <taxon>PACMAD clade</taxon>
        <taxon>Arundinoideae</taxon>
        <taxon>Arundineae</taxon>
        <taxon>Arundo</taxon>
    </lineage>
</organism>